<dbReference type="RefSeq" id="WP_275819510.1">
    <property type="nucleotide sequence ID" value="NZ_BAAANM010000028.1"/>
</dbReference>
<proteinExistence type="predicted"/>
<sequence>MSAPSLTVPFKDETAFDRLHHDWQMVCAVPGHAESVIGWLVEAGVVVGEQAPADLPELLRTLSRLHRAVGRVGSDAWLRVLLERARAGGDDGRLAAAVVVQAMLPSAVRTAGRLRRGGRGFADAAHVVAGCLYEAVLTYPLERCPRRIAANISLNTLREARRELDGEISNEACEPLDGELDVARRAPDGVEPDVFEEVAARQLAQAAVAVGMAPGGDPDEQLIGARRELVELLLWAREQQLLGADAVEAICDHYRDGALPDAVAASAAGVGIAAWKKRRSRAVGRLKGAAGLWLAEAA</sequence>
<dbReference type="EMBL" id="JARHTQ010000025">
    <property type="protein sequence ID" value="MDF2259671.1"/>
    <property type="molecule type" value="Genomic_DNA"/>
</dbReference>
<dbReference type="Proteomes" id="UP001220022">
    <property type="component" value="Unassembled WGS sequence"/>
</dbReference>
<comment type="caution">
    <text evidence="1">The sequence shown here is derived from an EMBL/GenBank/DDBJ whole genome shotgun (WGS) entry which is preliminary data.</text>
</comment>
<name>A0ABT5Z767_9ACTN</name>
<evidence type="ECO:0000313" key="1">
    <source>
        <dbReference type="EMBL" id="MDF2259671.1"/>
    </source>
</evidence>
<organism evidence="1 2">
    <name type="scientific">Streptantibioticus ferralitis</name>
    <dbReference type="NCBI Taxonomy" id="236510"/>
    <lineage>
        <taxon>Bacteria</taxon>
        <taxon>Bacillati</taxon>
        <taxon>Actinomycetota</taxon>
        <taxon>Actinomycetes</taxon>
        <taxon>Kitasatosporales</taxon>
        <taxon>Streptomycetaceae</taxon>
        <taxon>Streptantibioticus</taxon>
    </lineage>
</organism>
<evidence type="ECO:0000313" key="2">
    <source>
        <dbReference type="Proteomes" id="UP001220022"/>
    </source>
</evidence>
<keyword evidence="2" id="KW-1185">Reference proteome</keyword>
<protein>
    <submittedName>
        <fullName evidence="1">Uncharacterized protein</fullName>
    </submittedName>
</protein>
<gene>
    <name evidence="1" type="ORF">P2L57_29315</name>
</gene>
<reference evidence="1 2" key="1">
    <citation type="submission" date="2023-03" db="EMBL/GenBank/DDBJ databases">
        <title>Draft genome sequence of type strain Streptomyces ferralitis JCM 14344.</title>
        <authorList>
            <person name="Klaysubun C."/>
            <person name="Duangmal K."/>
        </authorList>
    </citation>
    <scope>NUCLEOTIDE SEQUENCE [LARGE SCALE GENOMIC DNA]</scope>
    <source>
        <strain evidence="1 2">JCM 14344</strain>
    </source>
</reference>
<accession>A0ABT5Z767</accession>